<sequence length="99" mass="10447">MSVTGPGSLWVGTLGFRDADGTERWEDVFGLGDLDYLAPNDFQVNDRVTELYTPVEFVAAPMAGHDPANPLSASLSTDDAELASGTVTGVDDAITLTLE</sequence>
<dbReference type="Proteomes" id="UP001596395">
    <property type="component" value="Unassembled WGS sequence"/>
</dbReference>
<dbReference type="AlphaFoldDB" id="A0ABD5V9V4"/>
<accession>A0ABD5V9V4</accession>
<proteinExistence type="predicted"/>
<gene>
    <name evidence="1" type="ORF">ACFQGB_03055</name>
</gene>
<organism evidence="1 2">
    <name type="scientific">Halorubellus litoreus</name>
    <dbReference type="NCBI Taxonomy" id="755308"/>
    <lineage>
        <taxon>Archaea</taxon>
        <taxon>Methanobacteriati</taxon>
        <taxon>Methanobacteriota</taxon>
        <taxon>Stenosarchaea group</taxon>
        <taxon>Halobacteria</taxon>
        <taxon>Halobacteriales</taxon>
        <taxon>Halorubellaceae</taxon>
        <taxon>Halorubellus</taxon>
    </lineage>
</organism>
<protein>
    <submittedName>
        <fullName evidence="1">Uncharacterized protein</fullName>
    </submittedName>
</protein>
<evidence type="ECO:0000313" key="1">
    <source>
        <dbReference type="EMBL" id="MFC6951831.1"/>
    </source>
</evidence>
<evidence type="ECO:0000313" key="2">
    <source>
        <dbReference type="Proteomes" id="UP001596395"/>
    </source>
</evidence>
<keyword evidence="2" id="KW-1185">Reference proteome</keyword>
<dbReference type="EMBL" id="JBHSXN010000001">
    <property type="protein sequence ID" value="MFC6951831.1"/>
    <property type="molecule type" value="Genomic_DNA"/>
</dbReference>
<reference evidence="1 2" key="1">
    <citation type="journal article" date="2019" name="Int. J. Syst. Evol. Microbiol.">
        <title>The Global Catalogue of Microorganisms (GCM) 10K type strain sequencing project: providing services to taxonomists for standard genome sequencing and annotation.</title>
        <authorList>
            <consortium name="The Broad Institute Genomics Platform"/>
            <consortium name="The Broad Institute Genome Sequencing Center for Infectious Disease"/>
            <person name="Wu L."/>
            <person name="Ma J."/>
        </authorList>
    </citation>
    <scope>NUCLEOTIDE SEQUENCE [LARGE SCALE GENOMIC DNA]</scope>
    <source>
        <strain evidence="1 2">GX26</strain>
    </source>
</reference>
<comment type="caution">
    <text evidence="1">The sequence shown here is derived from an EMBL/GenBank/DDBJ whole genome shotgun (WGS) entry which is preliminary data.</text>
</comment>
<name>A0ABD5V9V4_9EURY</name>
<dbReference type="RefSeq" id="WP_336348841.1">
    <property type="nucleotide sequence ID" value="NZ_JAZAQL010000001.1"/>
</dbReference>